<dbReference type="Pfam" id="PF06021">
    <property type="entry name" value="Gly_acyl_tr_N"/>
    <property type="match status" value="1"/>
</dbReference>
<evidence type="ECO:0000313" key="7">
    <source>
        <dbReference type="EMBL" id="CAG6017575.1"/>
    </source>
</evidence>
<dbReference type="FunFam" id="3.10.450.10:FF:000004">
    <property type="entry name" value="Cystatin C"/>
    <property type="match status" value="1"/>
</dbReference>
<dbReference type="InterPro" id="IPR016181">
    <property type="entry name" value="Acyl_CoA_acyltransferase"/>
</dbReference>
<dbReference type="InterPro" id="IPR000010">
    <property type="entry name" value="Cystatin_dom"/>
</dbReference>
<dbReference type="PROSITE" id="PS51186">
    <property type="entry name" value="GNAT"/>
    <property type="match status" value="1"/>
</dbReference>
<evidence type="ECO:0000256" key="1">
    <source>
        <dbReference type="ARBA" id="ARBA00009403"/>
    </source>
</evidence>
<dbReference type="InterPro" id="IPR015938">
    <property type="entry name" value="Glycine_N-acyltransferase_N"/>
</dbReference>
<feature type="region of interest" description="Disordered" evidence="4">
    <location>
        <begin position="87"/>
        <end position="126"/>
    </location>
</feature>
<dbReference type="PROSITE" id="PS00287">
    <property type="entry name" value="CYSTATIN"/>
    <property type="match status" value="1"/>
</dbReference>
<accession>A0A8S4BRC4</accession>
<evidence type="ECO:0000259" key="6">
    <source>
        <dbReference type="PROSITE" id="PS51186"/>
    </source>
</evidence>
<dbReference type="PANTHER" id="PTHR15298">
    <property type="entry name" value="L-COA N-ACYLTRANSFERASE-RELATED"/>
    <property type="match status" value="1"/>
</dbReference>
<protein>
    <recommendedName>
        <fullName evidence="3">Glycine N-acyltransferase-like protein</fullName>
        <ecNumber evidence="3">2.3.1.-</ecNumber>
    </recommendedName>
</protein>
<evidence type="ECO:0000256" key="2">
    <source>
        <dbReference type="ARBA" id="ARBA00023157"/>
    </source>
</evidence>
<keyword evidence="5" id="KW-0732">Signal</keyword>
<dbReference type="SUPFAM" id="SSF55729">
    <property type="entry name" value="Acyl-CoA N-acyltransferases (Nat)"/>
    <property type="match status" value="1"/>
</dbReference>
<dbReference type="OrthoDB" id="61870at2759"/>
<evidence type="ECO:0000256" key="4">
    <source>
        <dbReference type="SAM" id="MobiDB-lite"/>
    </source>
</evidence>
<comment type="similarity">
    <text evidence="3">Belongs to the glycine N-acyltransferase family.</text>
</comment>
<proteinExistence type="inferred from homology"/>
<dbReference type="Pfam" id="PF08445">
    <property type="entry name" value="FR47"/>
    <property type="match status" value="1"/>
</dbReference>
<dbReference type="InterPro" id="IPR013653">
    <property type="entry name" value="GCN5-like_dom"/>
</dbReference>
<dbReference type="InterPro" id="IPR010313">
    <property type="entry name" value="Glycine_N-acyltransferase"/>
</dbReference>
<dbReference type="Gene3D" id="3.10.450.10">
    <property type="match status" value="1"/>
</dbReference>
<dbReference type="Pfam" id="PF00031">
    <property type="entry name" value="Cystatin"/>
    <property type="match status" value="1"/>
</dbReference>
<dbReference type="AlphaFoldDB" id="A0A8S4BRC4"/>
<dbReference type="Gene3D" id="3.40.630.30">
    <property type="match status" value="1"/>
</dbReference>
<dbReference type="CDD" id="cd04301">
    <property type="entry name" value="NAT_SF"/>
    <property type="match status" value="1"/>
</dbReference>
<dbReference type="InterPro" id="IPR000182">
    <property type="entry name" value="GNAT_dom"/>
</dbReference>
<dbReference type="GO" id="GO:0005739">
    <property type="term" value="C:mitochondrion"/>
    <property type="evidence" value="ECO:0007669"/>
    <property type="project" value="InterPro"/>
</dbReference>
<comment type="similarity">
    <text evidence="1">Belongs to the cystatin family.</text>
</comment>
<feature type="chain" id="PRO_5035766279" description="Glycine N-acyltransferase-like protein" evidence="5">
    <location>
        <begin position="20"/>
        <end position="435"/>
    </location>
</feature>
<keyword evidence="2" id="KW-1015">Disulfide bond</keyword>
<feature type="compositionally biased region" description="Polar residues" evidence="4">
    <location>
        <begin position="87"/>
        <end position="106"/>
    </location>
</feature>
<evidence type="ECO:0000256" key="5">
    <source>
        <dbReference type="SAM" id="SignalP"/>
    </source>
</evidence>
<dbReference type="EMBL" id="CAJRST010039999">
    <property type="protein sequence ID" value="CAG6017575.1"/>
    <property type="molecule type" value="Genomic_DNA"/>
</dbReference>
<keyword evidence="3" id="KW-0808">Transferase</keyword>
<comment type="caution">
    <text evidence="7">The sequence shown here is derived from an EMBL/GenBank/DDBJ whole genome shotgun (WGS) entry which is preliminary data.</text>
</comment>
<dbReference type="SUPFAM" id="SSF54403">
    <property type="entry name" value="Cystatin/monellin"/>
    <property type="match status" value="1"/>
</dbReference>
<feature type="domain" description="N-acetyltransferase" evidence="6">
    <location>
        <begin position="307"/>
        <end position="435"/>
    </location>
</feature>
<reference evidence="7" key="1">
    <citation type="submission" date="2021-05" db="EMBL/GenBank/DDBJ databases">
        <authorList>
            <person name="Tigano A."/>
        </authorList>
    </citation>
    <scope>NUCLEOTIDE SEQUENCE</scope>
</reference>
<evidence type="ECO:0000256" key="3">
    <source>
        <dbReference type="RuleBase" id="RU368002"/>
    </source>
</evidence>
<feature type="signal peptide" evidence="5">
    <location>
        <begin position="1"/>
        <end position="19"/>
    </location>
</feature>
<dbReference type="GO" id="GO:0047961">
    <property type="term" value="F:glycine N-acyltransferase activity"/>
    <property type="evidence" value="ECO:0007669"/>
    <property type="project" value="InterPro"/>
</dbReference>
<dbReference type="GO" id="GO:0004869">
    <property type="term" value="F:cysteine-type endopeptidase inhibitor activity"/>
    <property type="evidence" value="ECO:0007669"/>
    <property type="project" value="InterPro"/>
</dbReference>
<dbReference type="CDD" id="cd00042">
    <property type="entry name" value="CY"/>
    <property type="match status" value="1"/>
</dbReference>
<keyword evidence="3" id="KW-0012">Acyltransferase</keyword>
<dbReference type="PANTHER" id="PTHR15298:SF17">
    <property type="entry name" value="GLYCINE N-ACYLTRANSFERASE-LIKE PROTEIN"/>
    <property type="match status" value="1"/>
</dbReference>
<dbReference type="Proteomes" id="UP000677803">
    <property type="component" value="Unassembled WGS sequence"/>
</dbReference>
<dbReference type="EC" id="2.3.1.-" evidence="3"/>
<keyword evidence="8" id="KW-1185">Reference proteome</keyword>
<evidence type="ECO:0000313" key="8">
    <source>
        <dbReference type="Proteomes" id="UP000677803"/>
    </source>
</evidence>
<dbReference type="SMART" id="SM00043">
    <property type="entry name" value="CY"/>
    <property type="match status" value="1"/>
</dbReference>
<organism evidence="7 8">
    <name type="scientific">Menidia menidia</name>
    <name type="common">Atlantic silverside</name>
    <dbReference type="NCBI Taxonomy" id="238744"/>
    <lineage>
        <taxon>Eukaryota</taxon>
        <taxon>Metazoa</taxon>
        <taxon>Chordata</taxon>
        <taxon>Craniata</taxon>
        <taxon>Vertebrata</taxon>
        <taxon>Euteleostomi</taxon>
        <taxon>Actinopterygii</taxon>
        <taxon>Neopterygii</taxon>
        <taxon>Teleostei</taxon>
        <taxon>Neoteleostei</taxon>
        <taxon>Acanthomorphata</taxon>
        <taxon>Ovalentaria</taxon>
        <taxon>Atherinomorphae</taxon>
        <taxon>Atheriniformes</taxon>
        <taxon>Atherinopsidae</taxon>
        <taxon>Menidiinae</taxon>
        <taxon>Menidia</taxon>
    </lineage>
</organism>
<feature type="compositionally biased region" description="Polar residues" evidence="4">
    <location>
        <begin position="116"/>
        <end position="126"/>
    </location>
</feature>
<dbReference type="InterPro" id="IPR018073">
    <property type="entry name" value="Prot_inh_cystat_CS"/>
</dbReference>
<gene>
    <name evidence="7" type="ORF">MMEN_LOCUS20793</name>
</gene>
<dbReference type="InterPro" id="IPR046350">
    <property type="entry name" value="Cystatin_sf"/>
</dbReference>
<sequence>MEWKVVLPLLSALFAAASSGMPGGLSDANANDEGVRNALNFAVAQHNTRSNDMYRHDVMEVVKAQTQVVAGVKYVITVKMVKTGCRKNSANEQCTSQTSPSKTQSEPEVASFGGQIPSSTLQDPLAGNQSFTETDPYCVAQPVWKINTGLSGKTAKSMKVLNKEELLTAEGVLLKHLPKSYKIYGFLYGINRDKPSTLEVIVDQWPDFKVIICRPDAKNERALDFMKKVSLYSTDEKILRKVLREENAIDWSTYFLIGGFDFSYAPMLREISSEREVNNRDYTLVRLLYLPDISFLLSPAVDSELESRVSSLNLSHVDLVNKTWKFGGNEQGYRNIKHLISNFPSSCIMDVQGQPVAWMLAYDYCAMGILYTLPEHRGKGYAKVLVSTMAKKLNAEGYPVYCFIEEGNKVSYKLFQNMGFTEDISYRAAWFEFNF</sequence>
<name>A0A8S4BRC4_9TELE</name>